<reference evidence="1" key="1">
    <citation type="journal article" date="2012" name="PLoS ONE">
        <title>Gene sets for utilization of primary and secondary nutrition supplies in the distal gut of endangered iberian lynx.</title>
        <authorList>
            <person name="Alcaide M."/>
            <person name="Messina E."/>
            <person name="Richter M."/>
            <person name="Bargiela R."/>
            <person name="Peplies J."/>
            <person name="Huws S.A."/>
            <person name="Newbold C.J."/>
            <person name="Golyshin P.N."/>
            <person name="Simon M.A."/>
            <person name="Lopez G."/>
            <person name="Yakimov M.M."/>
            <person name="Ferrer M."/>
        </authorList>
    </citation>
    <scope>NUCLEOTIDE SEQUENCE</scope>
</reference>
<evidence type="ECO:0000313" key="1">
    <source>
        <dbReference type="EMBL" id="EJW91396.1"/>
    </source>
</evidence>
<sequence length="96" mass="10754">TTFTDWMNREYRKTTAHGNTAKKWFNACKSFLINNLQNSRGTDANKIFIAKAAYGMAEAAPTQPAEPQGIPQRSREEIAARYAGYIGDSEPEKPEI</sequence>
<comment type="caution">
    <text evidence="1">The sequence shown here is derived from an EMBL/GenBank/DDBJ whole genome shotgun (WGS) entry which is preliminary data.</text>
</comment>
<accession>J9F917</accession>
<feature type="non-terminal residue" evidence="1">
    <location>
        <position position="1"/>
    </location>
</feature>
<name>J9F917_9ZZZZ</name>
<dbReference type="AlphaFoldDB" id="J9F917"/>
<proteinExistence type="predicted"/>
<protein>
    <submittedName>
        <fullName evidence="1">Uncharacterized protein</fullName>
    </submittedName>
</protein>
<gene>
    <name evidence="1" type="ORF">EVA_20497</name>
</gene>
<dbReference type="EMBL" id="AMCI01008209">
    <property type="protein sequence ID" value="EJW91396.1"/>
    <property type="molecule type" value="Genomic_DNA"/>
</dbReference>
<organism evidence="1">
    <name type="scientific">gut metagenome</name>
    <dbReference type="NCBI Taxonomy" id="749906"/>
    <lineage>
        <taxon>unclassified sequences</taxon>
        <taxon>metagenomes</taxon>
        <taxon>organismal metagenomes</taxon>
    </lineage>
</organism>